<keyword evidence="2" id="KW-1185">Reference proteome</keyword>
<name>A0A7S8E850_9CHLR</name>
<dbReference type="RefSeq" id="WP_195170190.1">
    <property type="nucleotide sequence ID" value="NZ_CP062983.1"/>
</dbReference>
<organism evidence="1 2">
    <name type="scientific">Phototrophicus methaneseepsis</name>
    <dbReference type="NCBI Taxonomy" id="2710758"/>
    <lineage>
        <taxon>Bacteria</taxon>
        <taxon>Bacillati</taxon>
        <taxon>Chloroflexota</taxon>
        <taxon>Candidatus Thermofontia</taxon>
        <taxon>Phototrophicales</taxon>
        <taxon>Phototrophicaceae</taxon>
        <taxon>Phototrophicus</taxon>
    </lineage>
</organism>
<dbReference type="Proteomes" id="UP000594468">
    <property type="component" value="Chromosome"/>
</dbReference>
<accession>A0A7S8E850</accession>
<sequence length="144" mass="15469">MKEYHYSRRVVKTDLDAALMAAFGPNYMGSRVNESGFTVFLGEDVDAIDVNAIVEAQDLAIVSCGQTSVAAGGEVEVTVWLPYTAQPQVRISIEGLPTEPKALSEDKRASWTIAADASLDGALSIGVPDHPHEPLEIEVRNDIA</sequence>
<reference evidence="1 2" key="1">
    <citation type="submission" date="2020-02" db="EMBL/GenBank/DDBJ databases">
        <authorList>
            <person name="Zheng R.K."/>
            <person name="Sun C.M."/>
        </authorList>
    </citation>
    <scope>NUCLEOTIDE SEQUENCE [LARGE SCALE GENOMIC DNA]</scope>
    <source>
        <strain evidence="2">rifampicinis</strain>
    </source>
</reference>
<proteinExistence type="predicted"/>
<dbReference type="KEGG" id="pmet:G4Y79_20925"/>
<gene>
    <name evidence="1" type="ORF">G4Y79_20925</name>
</gene>
<dbReference type="EMBL" id="CP062983">
    <property type="protein sequence ID" value="QPC82121.1"/>
    <property type="molecule type" value="Genomic_DNA"/>
</dbReference>
<protein>
    <submittedName>
        <fullName evidence="1">Uncharacterized protein</fullName>
    </submittedName>
</protein>
<dbReference type="AlphaFoldDB" id="A0A7S8E850"/>
<evidence type="ECO:0000313" key="1">
    <source>
        <dbReference type="EMBL" id="QPC82121.1"/>
    </source>
</evidence>
<evidence type="ECO:0000313" key="2">
    <source>
        <dbReference type="Proteomes" id="UP000594468"/>
    </source>
</evidence>